<dbReference type="Proteomes" id="UP000324222">
    <property type="component" value="Unassembled WGS sequence"/>
</dbReference>
<dbReference type="EMBL" id="VSRR010001304">
    <property type="protein sequence ID" value="MPC24240.1"/>
    <property type="molecule type" value="Genomic_DNA"/>
</dbReference>
<sequence>MTYILSRWTAAQGGALRLPMPPDRLTCPYPPLTPWKGAKRRRPFLADTRTETSRLLPRHRRHHHHHHHHYRRLLLVLRLSPSAALTFLNTHLHKYTTCPCFV</sequence>
<name>A0A5B7DS62_PORTR</name>
<dbReference type="AlphaFoldDB" id="A0A5B7DS62"/>
<comment type="caution">
    <text evidence="1">The sequence shown here is derived from an EMBL/GenBank/DDBJ whole genome shotgun (WGS) entry which is preliminary data.</text>
</comment>
<evidence type="ECO:0000313" key="2">
    <source>
        <dbReference type="Proteomes" id="UP000324222"/>
    </source>
</evidence>
<protein>
    <submittedName>
        <fullName evidence="1">Uncharacterized protein</fullName>
    </submittedName>
</protein>
<proteinExistence type="predicted"/>
<evidence type="ECO:0000313" key="1">
    <source>
        <dbReference type="EMBL" id="MPC24240.1"/>
    </source>
</evidence>
<gene>
    <name evidence="1" type="ORF">E2C01_017317</name>
</gene>
<accession>A0A5B7DS62</accession>
<reference evidence="1 2" key="1">
    <citation type="submission" date="2019-05" db="EMBL/GenBank/DDBJ databases">
        <title>Another draft genome of Portunus trituberculatus and its Hox gene families provides insights of decapod evolution.</title>
        <authorList>
            <person name="Jeong J.-H."/>
            <person name="Song I."/>
            <person name="Kim S."/>
            <person name="Choi T."/>
            <person name="Kim D."/>
            <person name="Ryu S."/>
            <person name="Kim W."/>
        </authorList>
    </citation>
    <scope>NUCLEOTIDE SEQUENCE [LARGE SCALE GENOMIC DNA]</scope>
    <source>
        <tissue evidence="1">Muscle</tissue>
    </source>
</reference>
<keyword evidence="2" id="KW-1185">Reference proteome</keyword>
<organism evidence="1 2">
    <name type="scientific">Portunus trituberculatus</name>
    <name type="common">Swimming crab</name>
    <name type="synonym">Neptunus trituberculatus</name>
    <dbReference type="NCBI Taxonomy" id="210409"/>
    <lineage>
        <taxon>Eukaryota</taxon>
        <taxon>Metazoa</taxon>
        <taxon>Ecdysozoa</taxon>
        <taxon>Arthropoda</taxon>
        <taxon>Crustacea</taxon>
        <taxon>Multicrustacea</taxon>
        <taxon>Malacostraca</taxon>
        <taxon>Eumalacostraca</taxon>
        <taxon>Eucarida</taxon>
        <taxon>Decapoda</taxon>
        <taxon>Pleocyemata</taxon>
        <taxon>Brachyura</taxon>
        <taxon>Eubrachyura</taxon>
        <taxon>Portunoidea</taxon>
        <taxon>Portunidae</taxon>
        <taxon>Portuninae</taxon>
        <taxon>Portunus</taxon>
    </lineage>
</organism>